<comment type="caution">
    <text evidence="2">The sequence shown here is derived from an EMBL/GenBank/DDBJ whole genome shotgun (WGS) entry which is preliminary data.</text>
</comment>
<proteinExistence type="predicted"/>
<evidence type="ECO:0000313" key="3">
    <source>
        <dbReference type="Proteomes" id="UP001054945"/>
    </source>
</evidence>
<reference evidence="2 3" key="1">
    <citation type="submission" date="2021-06" db="EMBL/GenBank/DDBJ databases">
        <title>Caerostris extrusa draft genome.</title>
        <authorList>
            <person name="Kono N."/>
            <person name="Arakawa K."/>
        </authorList>
    </citation>
    <scope>NUCLEOTIDE SEQUENCE [LARGE SCALE GENOMIC DNA]</scope>
</reference>
<feature type="compositionally biased region" description="Basic residues" evidence="1">
    <location>
        <begin position="71"/>
        <end position="96"/>
    </location>
</feature>
<name>A0AAV4RE38_CAEEX</name>
<keyword evidence="3" id="KW-1185">Reference proteome</keyword>
<accession>A0AAV4RE38</accession>
<dbReference type="Proteomes" id="UP001054945">
    <property type="component" value="Unassembled WGS sequence"/>
</dbReference>
<feature type="region of interest" description="Disordered" evidence="1">
    <location>
        <begin position="65"/>
        <end position="100"/>
    </location>
</feature>
<evidence type="ECO:0000313" key="2">
    <source>
        <dbReference type="EMBL" id="GIY18951.1"/>
    </source>
</evidence>
<dbReference type="AlphaFoldDB" id="A0AAV4RE38"/>
<organism evidence="2 3">
    <name type="scientific">Caerostris extrusa</name>
    <name type="common">Bark spider</name>
    <name type="synonym">Caerostris bankana</name>
    <dbReference type="NCBI Taxonomy" id="172846"/>
    <lineage>
        <taxon>Eukaryota</taxon>
        <taxon>Metazoa</taxon>
        <taxon>Ecdysozoa</taxon>
        <taxon>Arthropoda</taxon>
        <taxon>Chelicerata</taxon>
        <taxon>Arachnida</taxon>
        <taxon>Araneae</taxon>
        <taxon>Araneomorphae</taxon>
        <taxon>Entelegynae</taxon>
        <taxon>Araneoidea</taxon>
        <taxon>Araneidae</taxon>
        <taxon>Caerostris</taxon>
    </lineage>
</organism>
<dbReference type="EMBL" id="BPLR01007700">
    <property type="protein sequence ID" value="GIY18951.1"/>
    <property type="molecule type" value="Genomic_DNA"/>
</dbReference>
<sequence>MAIFQNISRPFVKLEKFCKQKVFLTYANIRIDISETMQGTIWPKTIHTKGTPHLQKKKKLQRVIEKERKGRDKKKIPSRISQKQKGKKNSQQKGKRMQNSWRQRDFKALEAVNAFSILFPFTKSSSGAEDSGESIDSGTVFVRENLRLTLMKGPKLLLQLQFLVLSFTKLSS</sequence>
<gene>
    <name evidence="2" type="ORF">CEXT_231231</name>
</gene>
<protein>
    <submittedName>
        <fullName evidence="2">Uncharacterized protein</fullName>
    </submittedName>
</protein>
<evidence type="ECO:0000256" key="1">
    <source>
        <dbReference type="SAM" id="MobiDB-lite"/>
    </source>
</evidence>